<sequence length="80" mass="8913">MKTIILLAVAATSVASTAHANVKSVAPKKPQYHATYDAKRDWYCLTDKANPVTTGTRILPRECRSADRWAELGLTVERKR</sequence>
<evidence type="ECO:0000313" key="2">
    <source>
        <dbReference type="EMBL" id="SFP50582.1"/>
    </source>
</evidence>
<protein>
    <submittedName>
        <fullName evidence="2">Uncharacterized protein</fullName>
    </submittedName>
</protein>
<evidence type="ECO:0000256" key="1">
    <source>
        <dbReference type="SAM" id="SignalP"/>
    </source>
</evidence>
<accession>A0A1I5QWG0</accession>
<reference evidence="3" key="1">
    <citation type="submission" date="2016-10" db="EMBL/GenBank/DDBJ databases">
        <authorList>
            <person name="Varghese N."/>
            <person name="Submissions S."/>
        </authorList>
    </citation>
    <scope>NUCLEOTIDE SEQUENCE [LARGE SCALE GENOMIC DNA]</scope>
    <source>
        <strain evidence="3">CGMCC 1.9113</strain>
    </source>
</reference>
<feature type="chain" id="PRO_5011459348" evidence="1">
    <location>
        <begin position="21"/>
        <end position="80"/>
    </location>
</feature>
<dbReference type="OrthoDB" id="7476939at2"/>
<dbReference type="RefSeq" id="WP_093331574.1">
    <property type="nucleotide sequence ID" value="NZ_FOXP01000002.1"/>
</dbReference>
<gene>
    <name evidence="2" type="ORF">SAMN04488241_102340</name>
</gene>
<dbReference type="EMBL" id="FOXP01000002">
    <property type="protein sequence ID" value="SFP50582.1"/>
    <property type="molecule type" value="Genomic_DNA"/>
</dbReference>
<feature type="signal peptide" evidence="1">
    <location>
        <begin position="1"/>
        <end position="20"/>
    </location>
</feature>
<dbReference type="AlphaFoldDB" id="A0A1I5QWG0"/>
<name>A0A1I5QWG0_9SPHN</name>
<dbReference type="Proteomes" id="UP000199586">
    <property type="component" value="Unassembled WGS sequence"/>
</dbReference>
<organism evidence="2 3">
    <name type="scientific">Sphingomonas rubra</name>
    <dbReference type="NCBI Taxonomy" id="634430"/>
    <lineage>
        <taxon>Bacteria</taxon>
        <taxon>Pseudomonadati</taxon>
        <taxon>Pseudomonadota</taxon>
        <taxon>Alphaproteobacteria</taxon>
        <taxon>Sphingomonadales</taxon>
        <taxon>Sphingomonadaceae</taxon>
        <taxon>Sphingomonas</taxon>
    </lineage>
</organism>
<keyword evidence="1" id="KW-0732">Signal</keyword>
<evidence type="ECO:0000313" key="3">
    <source>
        <dbReference type="Proteomes" id="UP000199586"/>
    </source>
</evidence>
<keyword evidence="3" id="KW-1185">Reference proteome</keyword>
<proteinExistence type="predicted"/>